<dbReference type="PANTHER" id="PTHR10146:SF14">
    <property type="entry name" value="PYRIDOXAL PHOSPHATE HOMEOSTASIS PROTEIN"/>
    <property type="match status" value="1"/>
</dbReference>
<comment type="similarity">
    <text evidence="2 4">Belongs to the pyridoxal phosphate-binding protein YggS/PROSC family.</text>
</comment>
<comment type="cofactor">
    <cofactor evidence="3">
        <name>pyridoxal 5'-phosphate</name>
        <dbReference type="ChEBI" id="CHEBI:597326"/>
    </cofactor>
</comment>
<protein>
    <recommendedName>
        <fullName evidence="2">Pyridoxal phosphate homeostasis protein</fullName>
        <shortName evidence="2">PLP homeostasis protein</shortName>
    </recommendedName>
</protein>
<evidence type="ECO:0000313" key="8">
    <source>
        <dbReference type="Proteomes" id="UP000182835"/>
    </source>
</evidence>
<organism evidence="6 8">
    <name type="scientific">Enterococcus canintestini</name>
    <dbReference type="NCBI Taxonomy" id="317010"/>
    <lineage>
        <taxon>Bacteria</taxon>
        <taxon>Bacillati</taxon>
        <taxon>Bacillota</taxon>
        <taxon>Bacilli</taxon>
        <taxon>Lactobacillales</taxon>
        <taxon>Enterococcaceae</taxon>
        <taxon>Enterococcus</taxon>
    </lineage>
</organism>
<reference evidence="6 8" key="1">
    <citation type="submission" date="2014-12" db="EMBL/GenBank/DDBJ databases">
        <title>Draft genome sequences of 29 type strains of Enterococci.</title>
        <authorList>
            <person name="Zhong Z."/>
            <person name="Sun Z."/>
            <person name="Liu W."/>
            <person name="Zhang W."/>
            <person name="Zhang H."/>
        </authorList>
    </citation>
    <scope>NUCLEOTIDE SEQUENCE [LARGE SCALE GENOMIC DNA]</scope>
    <source>
        <strain evidence="6 8">DSM 21207</strain>
    </source>
</reference>
<evidence type="ECO:0000256" key="2">
    <source>
        <dbReference type="HAMAP-Rule" id="MF_02087"/>
    </source>
</evidence>
<reference evidence="7 9" key="2">
    <citation type="submission" date="2015-08" db="EMBL/GenBank/DDBJ databases">
        <title>Enterococcus genome sequence.</title>
        <authorList>
            <person name="Acedo J.Z."/>
            <person name="Vederas J.C."/>
        </authorList>
    </citation>
    <scope>NUCLEOTIDE SEQUENCE [LARGE SCALE GENOMIC DNA]</scope>
    <source>
        <strain evidence="7 9">49</strain>
    </source>
</reference>
<dbReference type="EMBL" id="JXKG01000001">
    <property type="protein sequence ID" value="OJG16674.1"/>
    <property type="molecule type" value="Genomic_DNA"/>
</dbReference>
<feature type="domain" description="Alanine racemase N-terminal" evidence="5">
    <location>
        <begin position="2"/>
        <end position="223"/>
    </location>
</feature>
<proteinExistence type="inferred from homology"/>
<comment type="caution">
    <text evidence="6">The sequence shown here is derived from an EMBL/GenBank/DDBJ whole genome shotgun (WGS) entry which is preliminary data.</text>
</comment>
<comment type="function">
    <text evidence="2">Pyridoxal 5'-phosphate (PLP)-binding protein, which is involved in PLP homeostasis.</text>
</comment>
<dbReference type="InterPro" id="IPR029066">
    <property type="entry name" value="PLP-binding_barrel"/>
</dbReference>
<evidence type="ECO:0000313" key="7">
    <source>
        <dbReference type="EMBL" id="PAA99928.1"/>
    </source>
</evidence>
<accession>A0A1L8RAA8</accession>
<keyword evidence="1 2" id="KW-0663">Pyridoxal phosphate</keyword>
<evidence type="ECO:0000256" key="1">
    <source>
        <dbReference type="ARBA" id="ARBA00022898"/>
    </source>
</evidence>
<feature type="modified residue" description="N6-(pyridoxal phosphate)lysine" evidence="2 3">
    <location>
        <position position="34"/>
    </location>
</feature>
<dbReference type="GO" id="GO:0030170">
    <property type="term" value="F:pyridoxal phosphate binding"/>
    <property type="evidence" value="ECO:0007669"/>
    <property type="project" value="UniProtKB-UniRule"/>
</dbReference>
<dbReference type="CDD" id="cd00635">
    <property type="entry name" value="PLPDE_III_YBL036c_like"/>
    <property type="match status" value="1"/>
</dbReference>
<keyword evidence="9" id="KW-1185">Reference proteome</keyword>
<dbReference type="STRING" id="317010.RU96_GL000141"/>
<evidence type="ECO:0000313" key="6">
    <source>
        <dbReference type="EMBL" id="OJG16674.1"/>
    </source>
</evidence>
<dbReference type="NCBIfam" id="TIGR00044">
    <property type="entry name" value="YggS family pyridoxal phosphate-dependent enzyme"/>
    <property type="match status" value="1"/>
</dbReference>
<dbReference type="Proteomes" id="UP000216797">
    <property type="component" value="Unassembled WGS sequence"/>
</dbReference>
<dbReference type="EMBL" id="LHUG01000013">
    <property type="protein sequence ID" value="PAA99928.1"/>
    <property type="molecule type" value="Genomic_DNA"/>
</dbReference>
<dbReference type="InterPro" id="IPR001608">
    <property type="entry name" value="Ala_racemase_N"/>
</dbReference>
<evidence type="ECO:0000313" key="9">
    <source>
        <dbReference type="Proteomes" id="UP000216797"/>
    </source>
</evidence>
<evidence type="ECO:0000256" key="3">
    <source>
        <dbReference type="PIRSR" id="PIRSR004848-1"/>
    </source>
</evidence>
<dbReference type="PROSITE" id="PS01211">
    <property type="entry name" value="UPF0001"/>
    <property type="match status" value="1"/>
</dbReference>
<evidence type="ECO:0000259" key="5">
    <source>
        <dbReference type="Pfam" id="PF01168"/>
    </source>
</evidence>
<evidence type="ECO:0000256" key="4">
    <source>
        <dbReference type="RuleBase" id="RU004514"/>
    </source>
</evidence>
<dbReference type="InterPro" id="IPR011078">
    <property type="entry name" value="PyrdxlP_homeostasis"/>
</dbReference>
<dbReference type="Proteomes" id="UP000182835">
    <property type="component" value="Unassembled WGS sequence"/>
</dbReference>
<dbReference type="Pfam" id="PF01168">
    <property type="entry name" value="Ala_racemase_N"/>
    <property type="match status" value="1"/>
</dbReference>
<sequence length="225" mass="25096">MIAENLREVRQEIQESCALVGRDEKSVRLVAVTKTVSSQVMRQLTDLNVLDLAENRTDVFLEKKQELADIDTICWHFIGNLQRRKVKLVINEIDYFHALDSLSLAAEIQKRAEHVIKCFVEVNVSGEASKHGVAPAELLDFMLALAAYDKIQVVGLMTMAPFGATVSVQRDIFGRLRQLQQEIEAANLAYAPCHELSMGMSNDFQAAIYEGATFIRVGTALVKDA</sequence>
<name>A0A1L8RAA8_9ENTE</name>
<dbReference type="OrthoDB" id="9804072at2"/>
<gene>
    <name evidence="7" type="ORF">AKL21_11505</name>
    <name evidence="6" type="ORF">RU96_GL000141</name>
</gene>
<dbReference type="PIRSF" id="PIRSF004848">
    <property type="entry name" value="YBL036c_PLPDEIII"/>
    <property type="match status" value="1"/>
</dbReference>
<dbReference type="Gene3D" id="3.20.20.10">
    <property type="entry name" value="Alanine racemase"/>
    <property type="match status" value="1"/>
</dbReference>
<dbReference type="RefSeq" id="WP_071863631.1">
    <property type="nucleotide sequence ID" value="NZ_JBHLVQ010000015.1"/>
</dbReference>
<dbReference type="PANTHER" id="PTHR10146">
    <property type="entry name" value="PROLINE SYNTHETASE CO-TRANSCRIBED BACTERIAL HOMOLOG PROTEIN"/>
    <property type="match status" value="1"/>
</dbReference>
<dbReference type="AlphaFoldDB" id="A0A1L8RAA8"/>
<dbReference type="HAMAP" id="MF_02087">
    <property type="entry name" value="PLP_homeostasis"/>
    <property type="match status" value="1"/>
</dbReference>
<dbReference type="SUPFAM" id="SSF51419">
    <property type="entry name" value="PLP-binding barrel"/>
    <property type="match status" value="1"/>
</dbReference>